<name>A0A160N3I5_9GAMM</name>
<dbReference type="AlphaFoldDB" id="A0A160N3I5"/>
<dbReference type="Proteomes" id="UP000077255">
    <property type="component" value="Chromosome"/>
</dbReference>
<dbReference type="KEGG" id="dtx:ATSB10_30890"/>
<sequence length="101" mass="10316">MLRCIAPGRACWRIRRHQSNRCSTAPPLVSTLERSASGTCSAPVGCLAGSGSVADEDVAGGGTAAGTGTTRLTGIAPRWPPAISTNLQAVAAPARSRRMRG</sequence>
<dbReference type="EMBL" id="CP014841">
    <property type="protein sequence ID" value="AND70543.1"/>
    <property type="molecule type" value="Genomic_DNA"/>
</dbReference>
<evidence type="ECO:0000313" key="2">
    <source>
        <dbReference type="Proteomes" id="UP000077255"/>
    </source>
</evidence>
<proteinExistence type="predicted"/>
<gene>
    <name evidence="1" type="ORF">ATSB10_30890</name>
</gene>
<reference evidence="1 2" key="1">
    <citation type="submission" date="2016-02" db="EMBL/GenBank/DDBJ databases">
        <title>Complete genome sequencing and analysis of ATSB10, Dyella thiooxydans isolated from rhizosphere soil of sunflower (Helianthus annuus L.).</title>
        <authorList>
            <person name="Lee Y."/>
            <person name="Hwangbo K."/>
            <person name="Chung H."/>
            <person name="Yoo J."/>
            <person name="Kim K.Y."/>
            <person name="Sa T.M."/>
            <person name="Um Y."/>
            <person name="Madhaiyan M."/>
        </authorList>
    </citation>
    <scope>NUCLEOTIDE SEQUENCE [LARGE SCALE GENOMIC DNA]</scope>
    <source>
        <strain evidence="1 2">ATSB10</strain>
    </source>
</reference>
<keyword evidence="2" id="KW-1185">Reference proteome</keyword>
<evidence type="ECO:0000313" key="1">
    <source>
        <dbReference type="EMBL" id="AND70543.1"/>
    </source>
</evidence>
<protein>
    <submittedName>
        <fullName evidence="1">Uncharacterized protein</fullName>
    </submittedName>
</protein>
<organism evidence="1 2">
    <name type="scientific">Dyella thiooxydans</name>
    <dbReference type="NCBI Taxonomy" id="445710"/>
    <lineage>
        <taxon>Bacteria</taxon>
        <taxon>Pseudomonadati</taxon>
        <taxon>Pseudomonadota</taxon>
        <taxon>Gammaproteobacteria</taxon>
        <taxon>Lysobacterales</taxon>
        <taxon>Rhodanobacteraceae</taxon>
        <taxon>Dyella</taxon>
    </lineage>
</organism>
<accession>A0A160N3I5</accession>
<dbReference type="PATRIC" id="fig|445710.3.peg.3089"/>